<dbReference type="InterPro" id="IPR004358">
    <property type="entry name" value="Sig_transdc_His_kin-like_C"/>
</dbReference>
<dbReference type="GO" id="GO:0005886">
    <property type="term" value="C:plasma membrane"/>
    <property type="evidence" value="ECO:0007669"/>
    <property type="project" value="TreeGrafter"/>
</dbReference>
<keyword evidence="9" id="KW-0902">Two-component regulatory system</keyword>
<dbReference type="PANTHER" id="PTHR45436">
    <property type="entry name" value="SENSOR HISTIDINE KINASE YKOH"/>
    <property type="match status" value="1"/>
</dbReference>
<dbReference type="SUPFAM" id="SSF55874">
    <property type="entry name" value="ATPase domain of HSP90 chaperone/DNA topoisomerase II/histidine kinase"/>
    <property type="match status" value="1"/>
</dbReference>
<dbReference type="Gene3D" id="1.10.287.130">
    <property type="match status" value="1"/>
</dbReference>
<evidence type="ECO:0000256" key="10">
    <source>
        <dbReference type="ARBA" id="ARBA00023136"/>
    </source>
</evidence>
<gene>
    <name evidence="14" type="ORF">LCGC14_1531750</name>
</gene>
<dbReference type="PROSITE" id="PS50109">
    <property type="entry name" value="HIS_KIN"/>
    <property type="match status" value="1"/>
</dbReference>
<proteinExistence type="predicted"/>
<dbReference type="InterPro" id="IPR003660">
    <property type="entry name" value="HAMP_dom"/>
</dbReference>
<dbReference type="EC" id="2.7.13.3" evidence="3"/>
<reference evidence="14" key="1">
    <citation type="journal article" date="2015" name="Nature">
        <title>Complex archaea that bridge the gap between prokaryotes and eukaryotes.</title>
        <authorList>
            <person name="Spang A."/>
            <person name="Saw J.H."/>
            <person name="Jorgensen S.L."/>
            <person name="Zaremba-Niedzwiedzka K."/>
            <person name="Martijn J."/>
            <person name="Lind A.E."/>
            <person name="van Eijk R."/>
            <person name="Schleper C."/>
            <person name="Guy L."/>
            <person name="Ettema T.J."/>
        </authorList>
    </citation>
    <scope>NUCLEOTIDE SEQUENCE</scope>
</reference>
<dbReference type="InterPro" id="IPR050428">
    <property type="entry name" value="TCS_sensor_his_kinase"/>
</dbReference>
<comment type="catalytic activity">
    <reaction evidence="1">
        <text>ATP + protein L-histidine = ADP + protein N-phospho-L-histidine.</text>
        <dbReference type="EC" id="2.7.13.3"/>
    </reaction>
</comment>
<keyword evidence="8 11" id="KW-1133">Transmembrane helix</keyword>
<dbReference type="PANTHER" id="PTHR45436:SF5">
    <property type="entry name" value="SENSOR HISTIDINE KINASE TRCS"/>
    <property type="match status" value="1"/>
</dbReference>
<evidence type="ECO:0000256" key="6">
    <source>
        <dbReference type="ARBA" id="ARBA00022692"/>
    </source>
</evidence>
<keyword evidence="7" id="KW-0418">Kinase</keyword>
<dbReference type="SMART" id="SM00387">
    <property type="entry name" value="HATPase_c"/>
    <property type="match status" value="1"/>
</dbReference>
<dbReference type="EMBL" id="LAZR01011485">
    <property type="protein sequence ID" value="KKM61435.1"/>
    <property type="molecule type" value="Genomic_DNA"/>
</dbReference>
<sequence length="439" mass="49714">MKSIRARLLTGLAFFLTVLLVGQWLWTTLTIDRFIEKQVITRLQTESETIISHVHVNANGQLILDNSRLSSNYQRVFSGYYFKVQTENQQLFSRSLWDFELETSPLKPGIKTRHHIQGPSGQSLLAISAAYSKQGQYITVTVAEDITWMLEDKAAFQWTFSFLSLVGLFGFVVLLYVIVQQALKPLNKAKNQLKQVEQGDIEKIDEHAPDEIRPLLVELNRMMSSMVTKTRRSRQSLGNLAHRLKTQLTLLNQIADSREMKNSPEAKADIYKQTKDIKYIIDRELKRARVAGLTLPGKGIDIDELMISLADTFKRIYQDKVLEITWSIDTNLRFHGDREDLLELLGNVIDNACKWCQHQVNITIVKEGNGIDITVIDDGAGCDSTSLSVLTQRGFRADESIPGSGLGLAIVFDIVDSYDGQLRFSKAQKWGGLQVDIHL</sequence>
<evidence type="ECO:0000313" key="14">
    <source>
        <dbReference type="EMBL" id="KKM61435.1"/>
    </source>
</evidence>
<feature type="domain" description="HAMP" evidence="13">
    <location>
        <begin position="180"/>
        <end position="231"/>
    </location>
</feature>
<evidence type="ECO:0000256" key="2">
    <source>
        <dbReference type="ARBA" id="ARBA00004370"/>
    </source>
</evidence>
<evidence type="ECO:0000256" key="7">
    <source>
        <dbReference type="ARBA" id="ARBA00022777"/>
    </source>
</evidence>
<evidence type="ECO:0000256" key="9">
    <source>
        <dbReference type="ARBA" id="ARBA00023012"/>
    </source>
</evidence>
<keyword evidence="10 11" id="KW-0472">Membrane</keyword>
<feature type="transmembrane region" description="Helical" evidence="11">
    <location>
        <begin position="158"/>
        <end position="179"/>
    </location>
</feature>
<evidence type="ECO:0000259" key="12">
    <source>
        <dbReference type="PROSITE" id="PS50109"/>
    </source>
</evidence>
<dbReference type="InterPro" id="IPR036890">
    <property type="entry name" value="HATPase_C_sf"/>
</dbReference>
<dbReference type="GO" id="GO:0004673">
    <property type="term" value="F:protein histidine kinase activity"/>
    <property type="evidence" value="ECO:0007669"/>
    <property type="project" value="UniProtKB-EC"/>
</dbReference>
<evidence type="ECO:0000256" key="8">
    <source>
        <dbReference type="ARBA" id="ARBA00022989"/>
    </source>
</evidence>
<dbReference type="GO" id="GO:0000160">
    <property type="term" value="P:phosphorelay signal transduction system"/>
    <property type="evidence" value="ECO:0007669"/>
    <property type="project" value="UniProtKB-KW"/>
</dbReference>
<feature type="domain" description="Histidine kinase" evidence="12">
    <location>
        <begin position="239"/>
        <end position="439"/>
    </location>
</feature>
<dbReference type="CDD" id="cd06225">
    <property type="entry name" value="HAMP"/>
    <property type="match status" value="1"/>
</dbReference>
<dbReference type="AlphaFoldDB" id="A0A0F9LBI8"/>
<evidence type="ECO:0000256" key="4">
    <source>
        <dbReference type="ARBA" id="ARBA00022553"/>
    </source>
</evidence>
<keyword evidence="4" id="KW-0597">Phosphoprotein</keyword>
<protein>
    <recommendedName>
        <fullName evidence="3">histidine kinase</fullName>
        <ecNumber evidence="3">2.7.13.3</ecNumber>
    </recommendedName>
</protein>
<dbReference type="PRINTS" id="PR00344">
    <property type="entry name" value="BCTRLSENSOR"/>
</dbReference>
<organism evidence="14">
    <name type="scientific">marine sediment metagenome</name>
    <dbReference type="NCBI Taxonomy" id="412755"/>
    <lineage>
        <taxon>unclassified sequences</taxon>
        <taxon>metagenomes</taxon>
        <taxon>ecological metagenomes</taxon>
    </lineage>
</organism>
<comment type="subcellular location">
    <subcellularLocation>
        <location evidence="2">Membrane</location>
    </subcellularLocation>
</comment>
<name>A0A0F9LBI8_9ZZZZ</name>
<evidence type="ECO:0000256" key="5">
    <source>
        <dbReference type="ARBA" id="ARBA00022679"/>
    </source>
</evidence>
<keyword evidence="5" id="KW-0808">Transferase</keyword>
<dbReference type="InterPro" id="IPR005467">
    <property type="entry name" value="His_kinase_dom"/>
</dbReference>
<dbReference type="InterPro" id="IPR003594">
    <property type="entry name" value="HATPase_dom"/>
</dbReference>
<accession>A0A0F9LBI8</accession>
<dbReference type="PROSITE" id="PS50885">
    <property type="entry name" value="HAMP"/>
    <property type="match status" value="1"/>
</dbReference>
<evidence type="ECO:0000256" key="11">
    <source>
        <dbReference type="SAM" id="Phobius"/>
    </source>
</evidence>
<evidence type="ECO:0000256" key="3">
    <source>
        <dbReference type="ARBA" id="ARBA00012438"/>
    </source>
</evidence>
<dbReference type="Pfam" id="PF02518">
    <property type="entry name" value="HATPase_c"/>
    <property type="match status" value="1"/>
</dbReference>
<keyword evidence="6 11" id="KW-0812">Transmembrane</keyword>
<evidence type="ECO:0000259" key="13">
    <source>
        <dbReference type="PROSITE" id="PS50885"/>
    </source>
</evidence>
<comment type="caution">
    <text evidence="14">The sequence shown here is derived from an EMBL/GenBank/DDBJ whole genome shotgun (WGS) entry which is preliminary data.</text>
</comment>
<evidence type="ECO:0000256" key="1">
    <source>
        <dbReference type="ARBA" id="ARBA00000085"/>
    </source>
</evidence>
<dbReference type="Gene3D" id="3.30.565.10">
    <property type="entry name" value="Histidine kinase-like ATPase, C-terminal domain"/>
    <property type="match status" value="1"/>
</dbReference>